<dbReference type="AlphaFoldDB" id="A0A7W0HL34"/>
<comment type="caution">
    <text evidence="1">The sequence shown here is derived from an EMBL/GenBank/DDBJ whole genome shotgun (WGS) entry which is preliminary data.</text>
</comment>
<name>A0A7W0HL34_9BACT</name>
<protein>
    <submittedName>
        <fullName evidence="1">Uncharacterized protein</fullName>
    </submittedName>
</protein>
<accession>A0A7W0HL34</accession>
<dbReference type="RefSeq" id="WP_181551487.1">
    <property type="nucleotide sequence ID" value="NZ_JACDUS010000005.1"/>
</dbReference>
<dbReference type="Proteomes" id="UP000525298">
    <property type="component" value="Unassembled WGS sequence"/>
</dbReference>
<evidence type="ECO:0000313" key="2">
    <source>
        <dbReference type="Proteomes" id="UP000525298"/>
    </source>
</evidence>
<dbReference type="EMBL" id="JACDUS010000005">
    <property type="protein sequence ID" value="MBA2881838.1"/>
    <property type="molecule type" value="Genomic_DNA"/>
</dbReference>
<sequence length="296" mass="31852">MAYTTGSAADMDAVKTALVNACTANGWIEQTDGDGKTVLSNSGCYVRVASTTGDDGNAALELLGRTGLDTGDAPGVVSMRSIDQTAITFPVTYFAFVFAAEVFFVINYSDKYQWCAFGQSDQPGLPGTGNWVAASCGSADPYDISIRVNTGGDNSRTSAAIFWSTNSRLSHLNSWLHNDFETSYAWTLGNGSNAAAPVGIKYLTELVEAQPNQFSGEAVLLPIRAYKKRPENKVSQLLEVSYARHVRIDNYAPEQVVTLGTDEWMVFPFHKKNASQRNGGGGVNHTGTFGWAIKKA</sequence>
<reference evidence="1 2" key="1">
    <citation type="submission" date="2020-07" db="EMBL/GenBank/DDBJ databases">
        <title>Genomic Encyclopedia of Type Strains, Phase IV (KMG-IV): sequencing the most valuable type-strain genomes for metagenomic binning, comparative biology and taxonomic classification.</title>
        <authorList>
            <person name="Goeker M."/>
        </authorList>
    </citation>
    <scope>NUCLEOTIDE SEQUENCE [LARGE SCALE GENOMIC DNA]</scope>
    <source>
        <strain evidence="1 2">DSM 17721</strain>
    </source>
</reference>
<evidence type="ECO:0000313" key="1">
    <source>
        <dbReference type="EMBL" id="MBA2881838.1"/>
    </source>
</evidence>
<proteinExistence type="predicted"/>
<organism evidence="1 2">
    <name type="scientific">Desulfosalsimonas propionicica</name>
    <dbReference type="NCBI Taxonomy" id="332175"/>
    <lineage>
        <taxon>Bacteria</taxon>
        <taxon>Pseudomonadati</taxon>
        <taxon>Thermodesulfobacteriota</taxon>
        <taxon>Desulfobacteria</taxon>
        <taxon>Desulfobacterales</taxon>
        <taxon>Desulfosalsimonadaceae</taxon>
        <taxon>Desulfosalsimonas</taxon>
    </lineage>
</organism>
<keyword evidence="2" id="KW-1185">Reference proteome</keyword>
<gene>
    <name evidence="1" type="ORF">HNR65_002169</name>
</gene>